<dbReference type="STRING" id="183478.A0A364N5D4"/>
<dbReference type="GO" id="GO:0005737">
    <property type="term" value="C:cytoplasm"/>
    <property type="evidence" value="ECO:0007669"/>
    <property type="project" value="InterPro"/>
</dbReference>
<accession>A0A364N5D4</accession>
<dbReference type="UniPathway" id="UPA00057">
    <property type="reaction ID" value="UER00099"/>
</dbReference>
<name>A0A364N5D4_STELY</name>
<dbReference type="InterPro" id="IPR029057">
    <property type="entry name" value="PRTase-like"/>
</dbReference>
<reference evidence="2" key="1">
    <citation type="submission" date="2018-05" db="EMBL/GenBank/DDBJ databases">
        <title>Draft genome sequence of Stemphylium lycopersici strain CIDEFI 213.</title>
        <authorList>
            <person name="Medina R."/>
            <person name="Franco M.E.E."/>
            <person name="Lucentini C.G."/>
            <person name="Saparrat M.C.N."/>
            <person name="Balatti P.A."/>
        </authorList>
    </citation>
    <scope>NUCLEOTIDE SEQUENCE [LARGE SCALE GENOMIC DNA]</scope>
    <source>
        <strain evidence="2">CIDEFI 213</strain>
    </source>
</reference>
<dbReference type="EMBL" id="QGDH01000051">
    <property type="protein sequence ID" value="RAR12218.1"/>
    <property type="molecule type" value="Genomic_DNA"/>
</dbReference>
<dbReference type="OrthoDB" id="363185at2759"/>
<dbReference type="Pfam" id="PF04275">
    <property type="entry name" value="P-mevalo_kinase"/>
    <property type="match status" value="1"/>
</dbReference>
<dbReference type="Proteomes" id="UP000249619">
    <property type="component" value="Unassembled WGS sequence"/>
</dbReference>
<comment type="caution">
    <text evidence="1">The sequence shown here is derived from an EMBL/GenBank/DDBJ whole genome shotgun (WGS) entry which is preliminary data.</text>
</comment>
<organism evidence="1 2">
    <name type="scientific">Stemphylium lycopersici</name>
    <name type="common">Tomato gray leaf spot disease fungus</name>
    <name type="synonym">Thyrospora lycopersici</name>
    <dbReference type="NCBI Taxonomy" id="183478"/>
    <lineage>
        <taxon>Eukaryota</taxon>
        <taxon>Fungi</taxon>
        <taxon>Dikarya</taxon>
        <taxon>Ascomycota</taxon>
        <taxon>Pezizomycotina</taxon>
        <taxon>Dothideomycetes</taxon>
        <taxon>Pleosporomycetidae</taxon>
        <taxon>Pleosporales</taxon>
        <taxon>Pleosporineae</taxon>
        <taxon>Pleosporaceae</taxon>
        <taxon>Stemphylium</taxon>
    </lineage>
</organism>
<protein>
    <submittedName>
        <fullName evidence="1">Phosphoribosyl transferase domain protein</fullName>
        <ecNumber evidence="1">2.7.4.2</ecNumber>
    </submittedName>
</protein>
<proteinExistence type="predicted"/>
<evidence type="ECO:0000313" key="2">
    <source>
        <dbReference type="Proteomes" id="UP000249619"/>
    </source>
</evidence>
<dbReference type="GO" id="GO:0004631">
    <property type="term" value="F:phosphomevalonate kinase activity"/>
    <property type="evidence" value="ECO:0007669"/>
    <property type="project" value="UniProtKB-EC"/>
</dbReference>
<gene>
    <name evidence="1" type="ORF">DDE83_004224</name>
</gene>
<evidence type="ECO:0000313" key="1">
    <source>
        <dbReference type="EMBL" id="RAR12218.1"/>
    </source>
</evidence>
<dbReference type="Gene3D" id="3.40.50.300">
    <property type="entry name" value="P-loop containing nucleotide triphosphate hydrolases"/>
    <property type="match status" value="1"/>
</dbReference>
<keyword evidence="1" id="KW-0808">Transferase</keyword>
<dbReference type="InterPro" id="IPR027417">
    <property type="entry name" value="P-loop_NTPase"/>
</dbReference>
<dbReference type="AlphaFoldDB" id="A0A364N5D4"/>
<dbReference type="GO" id="GO:0006695">
    <property type="term" value="P:cholesterol biosynthetic process"/>
    <property type="evidence" value="ECO:0007669"/>
    <property type="project" value="InterPro"/>
</dbReference>
<dbReference type="SUPFAM" id="SSF53271">
    <property type="entry name" value="PRTase-like"/>
    <property type="match status" value="1"/>
</dbReference>
<dbReference type="InterPro" id="IPR005919">
    <property type="entry name" value="Pmev_kin_anim"/>
</dbReference>
<keyword evidence="2" id="KW-1185">Reference proteome</keyword>
<dbReference type="GO" id="GO:0019287">
    <property type="term" value="P:isopentenyl diphosphate biosynthetic process, mevalonate pathway"/>
    <property type="evidence" value="ECO:0007669"/>
    <property type="project" value="UniProtKB-UniPathway"/>
</dbReference>
<dbReference type="EC" id="2.7.4.2" evidence="1"/>
<sequence>MATFGSLKIRVSAFSRCKETVVSSERGLQCAVGISNTTKREYAEHFGMDLTSLMQDRAYKEEYRSASMKFFNDQVRQRPRLPEEHLAQIVRDAAASDVDVLFVTRMKDKVPVATFSHPSLESKLIEVRVEADELQRKARETEDEPAVTASHHLPSLVFKNSETGDEAMKEFARADLFPIVRGDLQRLAEMARPVPNFSRAGVNFRHVLDIAQEPGGMKLCSSLLRRQSAKNWADVDAIVSCDTGGLVHPAALASHVEIPLVSI</sequence>